<dbReference type="Gene3D" id="3.40.190.10">
    <property type="entry name" value="Periplasmic binding protein-like II"/>
    <property type="match status" value="2"/>
</dbReference>
<dbReference type="Pfam" id="PF03466">
    <property type="entry name" value="LysR_substrate"/>
    <property type="match status" value="1"/>
</dbReference>
<evidence type="ECO:0000256" key="1">
    <source>
        <dbReference type="ARBA" id="ARBA00009437"/>
    </source>
</evidence>
<dbReference type="SUPFAM" id="SSF53850">
    <property type="entry name" value="Periplasmic binding protein-like II"/>
    <property type="match status" value="1"/>
</dbReference>
<keyword evidence="3" id="KW-0238">DNA-binding</keyword>
<protein>
    <submittedName>
        <fullName evidence="6">LysR family transcriptional regulator</fullName>
    </submittedName>
</protein>
<dbReference type="Proteomes" id="UP001597380">
    <property type="component" value="Unassembled WGS sequence"/>
</dbReference>
<dbReference type="InterPro" id="IPR058163">
    <property type="entry name" value="LysR-type_TF_proteobact-type"/>
</dbReference>
<dbReference type="Pfam" id="PF00126">
    <property type="entry name" value="HTH_1"/>
    <property type="match status" value="1"/>
</dbReference>
<dbReference type="EMBL" id="JBHUHT010000012">
    <property type="protein sequence ID" value="MFD2096447.1"/>
    <property type="molecule type" value="Genomic_DNA"/>
</dbReference>
<name>A0ABW4XMJ3_9GAMM</name>
<sequence length="293" mass="32283">MKARSDDIELLLAVVDSGGFSAAADALDLQVAKVSRAVSRLEQQLNTSLLNRTTRRVELTEEGRRYVDGVRIGLQQLQRAEEELNTGDKLPQGRLRVDAASPFVLHQLVPLVQAFHQAYPDIQLELTSNEGFIDLLENRTDVAIRVGKLSDSSLHARPMGYSKLYIVASPEYLARRGYPSTSSQLAQHELIGFISPKTLNRWPLAGGLETEPTLSASNGETVRQLTLSGNGISCLSGFMVSEDIAQGRLVALLESERSSDKERESINAVFYRSSAVSRRITAFLDFIQPKLAL</sequence>
<comment type="caution">
    <text evidence="6">The sequence shown here is derived from an EMBL/GenBank/DDBJ whole genome shotgun (WGS) entry which is preliminary data.</text>
</comment>
<keyword evidence="4" id="KW-0804">Transcription</keyword>
<dbReference type="SUPFAM" id="SSF46785">
    <property type="entry name" value="Winged helix' DNA-binding domain"/>
    <property type="match status" value="1"/>
</dbReference>
<keyword evidence="7" id="KW-1185">Reference proteome</keyword>
<evidence type="ECO:0000313" key="6">
    <source>
        <dbReference type="EMBL" id="MFD2096447.1"/>
    </source>
</evidence>
<dbReference type="InterPro" id="IPR036388">
    <property type="entry name" value="WH-like_DNA-bd_sf"/>
</dbReference>
<dbReference type="InterPro" id="IPR036390">
    <property type="entry name" value="WH_DNA-bd_sf"/>
</dbReference>
<dbReference type="InterPro" id="IPR005119">
    <property type="entry name" value="LysR_subst-bd"/>
</dbReference>
<dbReference type="PROSITE" id="PS50931">
    <property type="entry name" value="HTH_LYSR"/>
    <property type="match status" value="1"/>
</dbReference>
<dbReference type="InterPro" id="IPR000847">
    <property type="entry name" value="LysR_HTH_N"/>
</dbReference>
<reference evidence="7" key="1">
    <citation type="journal article" date="2019" name="Int. J. Syst. Evol. Microbiol.">
        <title>The Global Catalogue of Microorganisms (GCM) 10K type strain sequencing project: providing services to taxonomists for standard genome sequencing and annotation.</title>
        <authorList>
            <consortium name="The Broad Institute Genomics Platform"/>
            <consortium name="The Broad Institute Genome Sequencing Center for Infectious Disease"/>
            <person name="Wu L."/>
            <person name="Ma J."/>
        </authorList>
    </citation>
    <scope>NUCLEOTIDE SEQUENCE [LARGE SCALE GENOMIC DNA]</scope>
    <source>
        <strain evidence="7">CGMCC 1.10992</strain>
    </source>
</reference>
<evidence type="ECO:0000256" key="4">
    <source>
        <dbReference type="ARBA" id="ARBA00023163"/>
    </source>
</evidence>
<evidence type="ECO:0000256" key="2">
    <source>
        <dbReference type="ARBA" id="ARBA00023015"/>
    </source>
</evidence>
<evidence type="ECO:0000259" key="5">
    <source>
        <dbReference type="PROSITE" id="PS50931"/>
    </source>
</evidence>
<comment type="similarity">
    <text evidence="1">Belongs to the LysR transcriptional regulatory family.</text>
</comment>
<dbReference type="PANTHER" id="PTHR30537:SF20">
    <property type="entry name" value="TRANSCRIPTIONAL REGULATORY PROTEIN"/>
    <property type="match status" value="1"/>
</dbReference>
<dbReference type="PANTHER" id="PTHR30537">
    <property type="entry name" value="HTH-TYPE TRANSCRIPTIONAL REGULATOR"/>
    <property type="match status" value="1"/>
</dbReference>
<keyword evidence="2" id="KW-0805">Transcription regulation</keyword>
<feature type="domain" description="HTH lysR-type" evidence="5">
    <location>
        <begin position="1"/>
        <end position="60"/>
    </location>
</feature>
<organism evidence="6 7">
    <name type="scientific">Corallincola platygyrae</name>
    <dbReference type="NCBI Taxonomy" id="1193278"/>
    <lineage>
        <taxon>Bacteria</taxon>
        <taxon>Pseudomonadati</taxon>
        <taxon>Pseudomonadota</taxon>
        <taxon>Gammaproteobacteria</taxon>
        <taxon>Alteromonadales</taxon>
        <taxon>Psychromonadaceae</taxon>
        <taxon>Corallincola</taxon>
    </lineage>
</organism>
<gene>
    <name evidence="6" type="ORF">ACFSJ3_10665</name>
</gene>
<proteinExistence type="inferred from homology"/>
<evidence type="ECO:0000256" key="3">
    <source>
        <dbReference type="ARBA" id="ARBA00023125"/>
    </source>
</evidence>
<accession>A0ABW4XMJ3</accession>
<evidence type="ECO:0000313" key="7">
    <source>
        <dbReference type="Proteomes" id="UP001597380"/>
    </source>
</evidence>
<dbReference type="RefSeq" id="WP_345339169.1">
    <property type="nucleotide sequence ID" value="NZ_BAABLI010000008.1"/>
</dbReference>
<dbReference type="Gene3D" id="1.10.10.10">
    <property type="entry name" value="Winged helix-like DNA-binding domain superfamily/Winged helix DNA-binding domain"/>
    <property type="match status" value="1"/>
</dbReference>